<dbReference type="NCBIfam" id="NF046004">
    <property type="entry name" value="ICE_Mbov_0401"/>
    <property type="match status" value="1"/>
</dbReference>
<dbReference type="RefSeq" id="WP_280102249.1">
    <property type="nucleotide sequence ID" value="NZ_CP122979.1"/>
</dbReference>
<evidence type="ECO:0008006" key="3">
    <source>
        <dbReference type="Google" id="ProtNLM"/>
    </source>
</evidence>
<dbReference type="Proteomes" id="UP001179842">
    <property type="component" value="Chromosome"/>
</dbReference>
<protein>
    <recommendedName>
        <fullName evidence="3">Transposase</fullName>
    </recommendedName>
</protein>
<gene>
    <name evidence="1" type="ORF">QEG99_01530</name>
</gene>
<sequence length="410" mass="49103">MKDIIFKEKEKEEKMNFYESDDLNNSYWLKSMKEKIEKEDEEYRLKGEYRKDKWRVQKKIERKLKTIFGLLVFKITKYQRINEDGKIETKQFENDFYLKNRNYQIEVDLQKLLVNWVIKGISATELASKFDVSRTYIINLVKTKAEQVKEKNFIEESKDKNILYINLDDTFLSLKKNNRKIKFKHRMLVISTGLNEKEKWKIYHLLLKIEHKDKKCHSVKELIEITKNVIKEKYGNKNFKILVMGDGASWIKRIAKGLDATYITDIYHILANGNKVLGYYWNKYKSNKEELKKPKENWILNLWKNIKKLVLEFKFQEVIELLENILSNAGALLSEQKTTQIKKLINYLIKNDLKTENYLPKNGYQGTHTEISVSHYLKKFIIKRFSTFSQKTARAILKLNEKPNNTYIFI</sequence>
<accession>A0ABY8LX04</accession>
<dbReference type="EMBL" id="CP122979">
    <property type="protein sequence ID" value="WGI36946.1"/>
    <property type="molecule type" value="Genomic_DNA"/>
</dbReference>
<evidence type="ECO:0000313" key="2">
    <source>
        <dbReference type="Proteomes" id="UP001179842"/>
    </source>
</evidence>
<keyword evidence="2" id="KW-1185">Reference proteome</keyword>
<name>A0ABY8LX04_9BACT</name>
<organism evidence="1 2">
    <name type="scientific">Mesomycoplasma lagogenitalium</name>
    <dbReference type="NCBI Taxonomy" id="171286"/>
    <lineage>
        <taxon>Bacteria</taxon>
        <taxon>Bacillati</taxon>
        <taxon>Mycoplasmatota</taxon>
        <taxon>Mycoplasmoidales</taxon>
        <taxon>Metamycoplasmataceae</taxon>
        <taxon>Mesomycoplasma</taxon>
    </lineage>
</organism>
<proteinExistence type="predicted"/>
<evidence type="ECO:0000313" key="1">
    <source>
        <dbReference type="EMBL" id="WGI36946.1"/>
    </source>
</evidence>
<reference evidence="1" key="1">
    <citation type="submission" date="2023-04" db="EMBL/GenBank/DDBJ databases">
        <title>Completed genome of Mycoplasma lagogenitalium type strain 12MS.</title>
        <authorList>
            <person name="Spergser J."/>
        </authorList>
    </citation>
    <scope>NUCLEOTIDE SEQUENCE</scope>
    <source>
        <strain evidence="1">12MS</strain>
    </source>
</reference>